<name>A0A0C2N0B7_THEKT</name>
<proteinExistence type="predicted"/>
<dbReference type="AlphaFoldDB" id="A0A0C2N0B7"/>
<dbReference type="EMBL" id="JWZT01003221">
    <property type="protein sequence ID" value="KII67347.1"/>
    <property type="molecule type" value="Genomic_DNA"/>
</dbReference>
<accession>A0A0C2N0B7</accession>
<evidence type="ECO:0000313" key="1">
    <source>
        <dbReference type="EMBL" id="KII67347.1"/>
    </source>
</evidence>
<keyword evidence="2" id="KW-1185">Reference proteome</keyword>
<dbReference type="Proteomes" id="UP000031668">
    <property type="component" value="Unassembled WGS sequence"/>
</dbReference>
<comment type="caution">
    <text evidence="1">The sequence shown here is derived from an EMBL/GenBank/DDBJ whole genome shotgun (WGS) entry which is preliminary data.</text>
</comment>
<protein>
    <submittedName>
        <fullName evidence="1">Uncharacterized protein</fullName>
    </submittedName>
</protein>
<gene>
    <name evidence="1" type="ORF">RF11_07655</name>
</gene>
<organism evidence="1 2">
    <name type="scientific">Thelohanellus kitauei</name>
    <name type="common">Myxosporean</name>
    <dbReference type="NCBI Taxonomy" id="669202"/>
    <lineage>
        <taxon>Eukaryota</taxon>
        <taxon>Metazoa</taxon>
        <taxon>Cnidaria</taxon>
        <taxon>Myxozoa</taxon>
        <taxon>Myxosporea</taxon>
        <taxon>Bivalvulida</taxon>
        <taxon>Platysporina</taxon>
        <taxon>Myxobolidae</taxon>
        <taxon>Thelohanellus</taxon>
    </lineage>
</organism>
<sequence>MEDFIDKQITDDSVNNAFITLHSEFNKIGFISQVKDIVSKFIYIYMKDTMIPNTVKPASMRLNYIFGNRPELLSLIFNKSNHGFIKTKILIFKTAFNKIFLNIEYHFY</sequence>
<evidence type="ECO:0000313" key="2">
    <source>
        <dbReference type="Proteomes" id="UP000031668"/>
    </source>
</evidence>
<reference evidence="1 2" key="1">
    <citation type="journal article" date="2014" name="Genome Biol. Evol.">
        <title>The genome of the myxosporean Thelohanellus kitauei shows adaptations to nutrient acquisition within its fish host.</title>
        <authorList>
            <person name="Yang Y."/>
            <person name="Xiong J."/>
            <person name="Zhou Z."/>
            <person name="Huo F."/>
            <person name="Miao W."/>
            <person name="Ran C."/>
            <person name="Liu Y."/>
            <person name="Zhang J."/>
            <person name="Feng J."/>
            <person name="Wang M."/>
            <person name="Wang M."/>
            <person name="Wang L."/>
            <person name="Yao B."/>
        </authorList>
    </citation>
    <scope>NUCLEOTIDE SEQUENCE [LARGE SCALE GENOMIC DNA]</scope>
    <source>
        <strain evidence="1">Wuqing</strain>
    </source>
</reference>